<dbReference type="Pfam" id="PF13649">
    <property type="entry name" value="Methyltransf_25"/>
    <property type="match status" value="1"/>
</dbReference>
<dbReference type="STRING" id="251221.gene:10759535"/>
<dbReference type="EnsemblBacteria" id="BAC89983">
    <property type="protein sequence ID" value="BAC89983"/>
    <property type="gene ID" value="BAC89983"/>
</dbReference>
<reference evidence="2 3" key="1">
    <citation type="journal article" date="2003" name="DNA Res.">
        <title>Complete genome structure of Gloeobacter violaceus PCC 7421, a cyanobacterium that lacks thylakoids.</title>
        <authorList>
            <person name="Nakamura Y."/>
            <person name="Kaneko T."/>
            <person name="Sato S."/>
            <person name="Mimuro M."/>
            <person name="Miyashita H."/>
            <person name="Tsuchiya T."/>
            <person name="Sasamoto S."/>
            <person name="Watanabe A."/>
            <person name="Kawashima K."/>
            <person name="Kishida Y."/>
            <person name="Kiyokawa C."/>
            <person name="Kohara M."/>
            <person name="Matsumoto M."/>
            <person name="Matsuno A."/>
            <person name="Nakazaki N."/>
            <person name="Shimpo S."/>
            <person name="Takeuchi C."/>
            <person name="Yamada M."/>
            <person name="Tabata S."/>
        </authorList>
    </citation>
    <scope>NUCLEOTIDE SEQUENCE [LARGE SCALE GENOMIC DNA]</scope>
    <source>
        <strain evidence="3">ATCC 29082 / PCC 7421</strain>
    </source>
</reference>
<dbReference type="RefSeq" id="WP_011142040.1">
    <property type="nucleotide sequence ID" value="NC_005125.1"/>
</dbReference>
<dbReference type="PANTHER" id="PTHR43591:SF78">
    <property type="entry name" value="SLR0407 PROTEIN"/>
    <property type="match status" value="1"/>
</dbReference>
<accession>Q7NIZ0</accession>
<dbReference type="InParanoid" id="Q7NIZ0"/>
<dbReference type="eggNOG" id="COG2226">
    <property type="taxonomic scope" value="Bacteria"/>
</dbReference>
<evidence type="ECO:0000259" key="1">
    <source>
        <dbReference type="Pfam" id="PF13649"/>
    </source>
</evidence>
<dbReference type="PATRIC" id="fig|251221.4.peg.2076"/>
<sequence>MSYLAEGFANVDSTGNPEKFVDCLKLLMSLPYFQRYKHKTFDLLQLGEGDRVLEVGCGGGEDAIALADRVGATGRVVALDSSQEMLALANQHAAGLNLPVQFVLADAQNLPFADESFQAARVDRTLQHIREPRRAVAEMARVVAAGGRVVAMEPDWETFVVNSDDRALTRTMLNYWCDGFTSGWVGRYLPAYFTAAGLVNIEISPETLVIRELKLADKVFDLYATARRVQEAGRLDFQQAQGWLAGLEQLDREGQFFCAFTGFVVSGTKPQSPQ</sequence>
<organism evidence="2 3">
    <name type="scientific">Gloeobacter violaceus (strain ATCC 29082 / PCC 7421)</name>
    <dbReference type="NCBI Taxonomy" id="251221"/>
    <lineage>
        <taxon>Bacteria</taxon>
        <taxon>Bacillati</taxon>
        <taxon>Cyanobacteriota</taxon>
        <taxon>Cyanophyceae</taxon>
        <taxon>Gloeobacterales</taxon>
        <taxon>Gloeobacteraceae</taxon>
        <taxon>Gloeobacter</taxon>
    </lineage>
</organism>
<keyword evidence="3" id="KW-1185">Reference proteome</keyword>
<dbReference type="PhylomeDB" id="Q7NIZ0"/>
<evidence type="ECO:0000313" key="2">
    <source>
        <dbReference type="EMBL" id="BAC89983.1"/>
    </source>
</evidence>
<dbReference type="Proteomes" id="UP000000557">
    <property type="component" value="Chromosome"/>
</dbReference>
<dbReference type="KEGG" id="gvi:glr2042"/>
<dbReference type="HOGENOM" id="CLU_062440_3_1_3"/>
<dbReference type="InterPro" id="IPR041698">
    <property type="entry name" value="Methyltransf_25"/>
</dbReference>
<gene>
    <name evidence="2" type="ordered locus">glr2042</name>
</gene>
<name>Q7NIZ0_GLOVI</name>
<dbReference type="SUPFAM" id="SSF53335">
    <property type="entry name" value="S-adenosyl-L-methionine-dependent methyltransferases"/>
    <property type="match status" value="1"/>
</dbReference>
<feature type="domain" description="Methyltransferase" evidence="1">
    <location>
        <begin position="52"/>
        <end position="147"/>
    </location>
</feature>
<dbReference type="Gene3D" id="3.40.50.150">
    <property type="entry name" value="Vaccinia Virus protein VP39"/>
    <property type="match status" value="1"/>
</dbReference>
<dbReference type="AlphaFoldDB" id="Q7NIZ0"/>
<dbReference type="PANTHER" id="PTHR43591">
    <property type="entry name" value="METHYLTRANSFERASE"/>
    <property type="match status" value="1"/>
</dbReference>
<evidence type="ECO:0000313" key="3">
    <source>
        <dbReference type="Proteomes" id="UP000000557"/>
    </source>
</evidence>
<dbReference type="EMBL" id="BA000045">
    <property type="protein sequence ID" value="BAC89983.1"/>
    <property type="molecule type" value="Genomic_DNA"/>
</dbReference>
<dbReference type="OrthoDB" id="9772751at2"/>
<proteinExistence type="predicted"/>
<reference evidence="2 3" key="2">
    <citation type="journal article" date="2003" name="DNA Res.">
        <title>Complete genome structure of Gloeobacter violaceus PCC 7421, a cyanobacterium that lacks thylakoids (supplement).</title>
        <authorList>
            <person name="Nakamura Y."/>
            <person name="Kaneko T."/>
            <person name="Sato S."/>
            <person name="Mimuro M."/>
            <person name="Miyashita H."/>
            <person name="Tsuchiya T."/>
            <person name="Sasamoto S."/>
            <person name="Watanabe A."/>
            <person name="Kawashima K."/>
            <person name="Kishida Y."/>
            <person name="Kiyokawa C."/>
            <person name="Kohara M."/>
            <person name="Matsumoto M."/>
            <person name="Matsuno A."/>
            <person name="Nakazaki N."/>
            <person name="Shimpo S."/>
            <person name="Takeuchi C."/>
            <person name="Yamada M."/>
            <person name="Tabata S."/>
        </authorList>
    </citation>
    <scope>NUCLEOTIDE SEQUENCE [LARGE SCALE GENOMIC DNA]</scope>
    <source>
        <strain evidence="3">ATCC 29082 / PCC 7421</strain>
    </source>
</reference>
<dbReference type="GO" id="GO:0008168">
    <property type="term" value="F:methyltransferase activity"/>
    <property type="evidence" value="ECO:0000318"/>
    <property type="project" value="GO_Central"/>
</dbReference>
<dbReference type="InterPro" id="IPR029063">
    <property type="entry name" value="SAM-dependent_MTases_sf"/>
</dbReference>
<protein>
    <submittedName>
        <fullName evidence="2">Glr2042 protein</fullName>
    </submittedName>
</protein>
<dbReference type="CDD" id="cd02440">
    <property type="entry name" value="AdoMet_MTases"/>
    <property type="match status" value="1"/>
</dbReference>